<dbReference type="Gene3D" id="3.30.70.2190">
    <property type="match status" value="1"/>
</dbReference>
<evidence type="ECO:0000256" key="3">
    <source>
        <dbReference type="ARBA" id="ARBA00022827"/>
    </source>
</evidence>
<proteinExistence type="predicted"/>
<dbReference type="Gene3D" id="3.30.43.10">
    <property type="entry name" value="Uridine Diphospho-n-acetylenolpyruvylglucosamine Reductase, domain 2"/>
    <property type="match status" value="1"/>
</dbReference>
<dbReference type="PROSITE" id="PS51387">
    <property type="entry name" value="FAD_PCMH"/>
    <property type="match status" value="1"/>
</dbReference>
<evidence type="ECO:0000256" key="4">
    <source>
        <dbReference type="ARBA" id="ARBA00023002"/>
    </source>
</evidence>
<dbReference type="InterPro" id="IPR036318">
    <property type="entry name" value="FAD-bd_PCMH-like_sf"/>
</dbReference>
<dbReference type="EC" id="1.1.99.14" evidence="6"/>
<dbReference type="InterPro" id="IPR006094">
    <property type="entry name" value="Oxid_FAD_bind_N"/>
</dbReference>
<keyword evidence="4 6" id="KW-0560">Oxidoreductase</keyword>
<evidence type="ECO:0000313" key="7">
    <source>
        <dbReference type="Proteomes" id="UP001148203"/>
    </source>
</evidence>
<dbReference type="NCBIfam" id="NF008408">
    <property type="entry name" value="PRK11230.1"/>
    <property type="match status" value="1"/>
</dbReference>
<dbReference type="InterPro" id="IPR004113">
    <property type="entry name" value="FAD-bd_oxidored_4_C"/>
</dbReference>
<dbReference type="InterPro" id="IPR016164">
    <property type="entry name" value="FAD-linked_Oxase-like_C"/>
</dbReference>
<feature type="domain" description="FAD-binding PCMH-type" evidence="5">
    <location>
        <begin position="52"/>
        <end position="230"/>
    </location>
</feature>
<dbReference type="EMBL" id="JAMDGY010000046">
    <property type="protein sequence ID" value="MDD0991984.1"/>
    <property type="molecule type" value="Genomic_DNA"/>
</dbReference>
<comment type="caution">
    <text evidence="6">The sequence shown here is derived from an EMBL/GenBank/DDBJ whole genome shotgun (WGS) entry which is preliminary data.</text>
</comment>
<keyword evidence="2" id="KW-0285">Flavoprotein</keyword>
<dbReference type="InterPro" id="IPR016171">
    <property type="entry name" value="Vanillyl_alc_oxidase_C-sub2"/>
</dbReference>
<dbReference type="InterPro" id="IPR016166">
    <property type="entry name" value="FAD-bd_PCMH"/>
</dbReference>
<comment type="cofactor">
    <cofactor evidence="1">
        <name>FAD</name>
        <dbReference type="ChEBI" id="CHEBI:57692"/>
    </cofactor>
</comment>
<evidence type="ECO:0000313" key="6">
    <source>
        <dbReference type="EMBL" id="MDD0991984.1"/>
    </source>
</evidence>
<name>A0ABT5NV20_9PSED</name>
<dbReference type="GO" id="GO:0019154">
    <property type="term" value="F:glycolate dehydrogenase activity"/>
    <property type="evidence" value="ECO:0007669"/>
    <property type="project" value="UniProtKB-EC"/>
</dbReference>
<organism evidence="6 7">
    <name type="scientific">Pseudomonas fontis</name>
    <dbReference type="NCBI Taxonomy" id="2942633"/>
    <lineage>
        <taxon>Bacteria</taxon>
        <taxon>Pseudomonadati</taxon>
        <taxon>Pseudomonadota</taxon>
        <taxon>Gammaproteobacteria</taxon>
        <taxon>Pseudomonadales</taxon>
        <taxon>Pseudomonadaceae</taxon>
        <taxon>Pseudomonas</taxon>
    </lineage>
</organism>
<dbReference type="Gene3D" id="3.30.465.10">
    <property type="match status" value="1"/>
</dbReference>
<reference evidence="6 7" key="1">
    <citation type="submission" date="2022-05" db="EMBL/GenBank/DDBJ databases">
        <title>Novel Pseudomonas spp. Isolated from a Rainbow Trout Aquaculture Facility.</title>
        <authorList>
            <person name="Testerman T."/>
            <person name="Graf J."/>
        </authorList>
    </citation>
    <scope>NUCLEOTIDE SEQUENCE [LARGE SCALE GENOMIC DNA]</scope>
    <source>
        <strain evidence="6 7">ID681</strain>
    </source>
</reference>
<gene>
    <name evidence="6" type="primary">glcD</name>
    <name evidence="6" type="ORF">M5G11_15725</name>
</gene>
<dbReference type="InterPro" id="IPR004490">
    <property type="entry name" value="GlcD"/>
</dbReference>
<keyword evidence="7" id="KW-1185">Reference proteome</keyword>
<dbReference type="PANTHER" id="PTHR42934:SF1">
    <property type="entry name" value="GLYCOLATE OXIDASE SUBUNIT GLCD"/>
    <property type="match status" value="1"/>
</dbReference>
<keyword evidence="3" id="KW-0274">FAD</keyword>
<dbReference type="Gene3D" id="1.10.45.10">
    <property type="entry name" value="Vanillyl-alcohol Oxidase, Chain A, domain 4"/>
    <property type="match status" value="1"/>
</dbReference>
<accession>A0ABT5NV20</accession>
<dbReference type="Pfam" id="PF02913">
    <property type="entry name" value="FAD-oxidase_C"/>
    <property type="match status" value="1"/>
</dbReference>
<sequence length="499" mass="53821">MNILYDERVDGVLHSVDKGAFLRLLRARLPDLDILHQLEDLKPYECDGLSAYRTTPMLVVLPQRLHQVQAILSLCHEHKVPVVARGAGTGLSGGALPLEKGVLLVMARFNKILQIDPAGRFARVQPGVRNLAISQAAAPYGLYYAPDPSSQIACSIGGNVAENAGGVHCLKYGLTVHNVLKVDMLTIEGEHLTLGADALDAPGFDLLALFTGSEGMLGVITEVTVKLLPKPQVAKVLLAAFDSVEKAGRAVGEIIAAGIIPGGLEMMDNLAIRAAEDFIHAGYPVAAEAILLCELDGVEADVHDDCERVRALLEQAGATEVRLARDEAERVRFWAGRKNAFPAVGRLSPDYYCMDGTIPRRELPHVLNAIAQLSAEYGLRVANVFHAGDGNMHPLILFDANQPGELERAEAFGGKILELCVKVGGSITGEHGVGREKINQMCAQFNSDELNLFHAVKAAFDPLGLLNPGKNIPTLHRCAEFGAMHIHHGQLPFPDLERF</sequence>
<dbReference type="InterPro" id="IPR016167">
    <property type="entry name" value="FAD-bd_PCMH_sub1"/>
</dbReference>
<dbReference type="SUPFAM" id="SSF55103">
    <property type="entry name" value="FAD-linked oxidases, C-terminal domain"/>
    <property type="match status" value="1"/>
</dbReference>
<dbReference type="SUPFAM" id="SSF56176">
    <property type="entry name" value="FAD-binding/transporter-associated domain-like"/>
    <property type="match status" value="1"/>
</dbReference>
<dbReference type="Pfam" id="PF01565">
    <property type="entry name" value="FAD_binding_4"/>
    <property type="match status" value="1"/>
</dbReference>
<dbReference type="PANTHER" id="PTHR42934">
    <property type="entry name" value="GLYCOLATE OXIDASE SUBUNIT GLCD"/>
    <property type="match status" value="1"/>
</dbReference>
<protein>
    <submittedName>
        <fullName evidence="6">Glycolate oxidase subunit GlcD</fullName>
        <ecNumber evidence="6">1.1.99.14</ecNumber>
    </submittedName>
</protein>
<dbReference type="InterPro" id="IPR016169">
    <property type="entry name" value="FAD-bd_PCMH_sub2"/>
</dbReference>
<dbReference type="NCBIfam" id="TIGR00387">
    <property type="entry name" value="glcD"/>
    <property type="match status" value="1"/>
</dbReference>
<evidence type="ECO:0000256" key="1">
    <source>
        <dbReference type="ARBA" id="ARBA00001974"/>
    </source>
</evidence>
<dbReference type="Proteomes" id="UP001148203">
    <property type="component" value="Unassembled WGS sequence"/>
</dbReference>
<evidence type="ECO:0000259" key="5">
    <source>
        <dbReference type="PROSITE" id="PS51387"/>
    </source>
</evidence>
<dbReference type="InterPro" id="IPR051914">
    <property type="entry name" value="FAD-linked_OxidoTrans_Type4"/>
</dbReference>
<evidence type="ECO:0000256" key="2">
    <source>
        <dbReference type="ARBA" id="ARBA00022630"/>
    </source>
</evidence>
<dbReference type="RefSeq" id="WP_273910245.1">
    <property type="nucleotide sequence ID" value="NZ_JAMDGX010000024.1"/>
</dbReference>
<dbReference type="Gene3D" id="3.30.70.2740">
    <property type="match status" value="1"/>
</dbReference>